<gene>
    <name evidence="6 8" type="primary">rplU</name>
    <name evidence="8" type="ORF">COT88_01150</name>
</gene>
<keyword evidence="4 6" id="KW-0689">Ribosomal protein</keyword>
<dbReference type="Pfam" id="PF00829">
    <property type="entry name" value="Ribosomal_L21p"/>
    <property type="match status" value="1"/>
</dbReference>
<dbReference type="InterPro" id="IPR001787">
    <property type="entry name" value="Ribosomal_bL21"/>
</dbReference>
<comment type="function">
    <text evidence="6 7">This protein binds to 23S rRNA in the presence of protein L20.</text>
</comment>
<evidence type="ECO:0000313" key="9">
    <source>
        <dbReference type="Proteomes" id="UP000230776"/>
    </source>
</evidence>
<accession>A0A2H0VHG4</accession>
<dbReference type="GO" id="GO:1990904">
    <property type="term" value="C:ribonucleoprotein complex"/>
    <property type="evidence" value="ECO:0007669"/>
    <property type="project" value="UniProtKB-KW"/>
</dbReference>
<evidence type="ECO:0000256" key="1">
    <source>
        <dbReference type="ARBA" id="ARBA00008563"/>
    </source>
</evidence>
<keyword evidence="5 6" id="KW-0687">Ribonucleoprotein</keyword>
<evidence type="ECO:0000256" key="2">
    <source>
        <dbReference type="ARBA" id="ARBA00022730"/>
    </source>
</evidence>
<dbReference type="EMBL" id="PFAG01000013">
    <property type="protein sequence ID" value="PIR98528.1"/>
    <property type="molecule type" value="Genomic_DNA"/>
</dbReference>
<dbReference type="GO" id="GO:0005840">
    <property type="term" value="C:ribosome"/>
    <property type="evidence" value="ECO:0007669"/>
    <property type="project" value="UniProtKB-KW"/>
</dbReference>
<evidence type="ECO:0000256" key="6">
    <source>
        <dbReference type="HAMAP-Rule" id="MF_01363"/>
    </source>
</evidence>
<reference evidence="9" key="1">
    <citation type="submission" date="2017-09" db="EMBL/GenBank/DDBJ databases">
        <title>Depth-based differentiation of microbial function through sediment-hosted aquifers and enrichment of novel symbionts in the deep terrestrial subsurface.</title>
        <authorList>
            <person name="Probst A.J."/>
            <person name="Ladd B."/>
            <person name="Jarett J.K."/>
            <person name="Geller-Mcgrath D.E."/>
            <person name="Sieber C.M.K."/>
            <person name="Emerson J.B."/>
            <person name="Anantharaman K."/>
            <person name="Thomas B.C."/>
            <person name="Malmstrom R."/>
            <person name="Stieglmeier M."/>
            <person name="Klingl A."/>
            <person name="Woyke T."/>
            <person name="Ryan C.M."/>
            <person name="Banfield J.F."/>
        </authorList>
    </citation>
    <scope>NUCLEOTIDE SEQUENCE [LARGE SCALE GENOMIC DNA]</scope>
</reference>
<dbReference type="HAMAP" id="MF_01363">
    <property type="entry name" value="Ribosomal_bL21"/>
    <property type="match status" value="1"/>
</dbReference>
<comment type="subunit">
    <text evidence="6">Part of the 50S ribosomal subunit. Contacts protein L20.</text>
</comment>
<comment type="similarity">
    <text evidence="1 6 7">Belongs to the bacterial ribosomal protein bL21 family.</text>
</comment>
<dbReference type="GO" id="GO:0005737">
    <property type="term" value="C:cytoplasm"/>
    <property type="evidence" value="ECO:0007669"/>
    <property type="project" value="UniProtKB-ARBA"/>
</dbReference>
<proteinExistence type="inferred from homology"/>
<dbReference type="GO" id="GO:0003735">
    <property type="term" value="F:structural constituent of ribosome"/>
    <property type="evidence" value="ECO:0007669"/>
    <property type="project" value="InterPro"/>
</dbReference>
<keyword evidence="2 6" id="KW-0699">rRNA-binding</keyword>
<evidence type="ECO:0000256" key="4">
    <source>
        <dbReference type="ARBA" id="ARBA00022980"/>
    </source>
</evidence>
<dbReference type="GO" id="GO:0019843">
    <property type="term" value="F:rRNA binding"/>
    <property type="evidence" value="ECO:0007669"/>
    <property type="project" value="UniProtKB-UniRule"/>
</dbReference>
<dbReference type="PROSITE" id="PS01169">
    <property type="entry name" value="RIBOSOMAL_L21"/>
    <property type="match status" value="1"/>
</dbReference>
<dbReference type="PANTHER" id="PTHR21349">
    <property type="entry name" value="50S RIBOSOMAL PROTEIN L21"/>
    <property type="match status" value="1"/>
</dbReference>
<evidence type="ECO:0000256" key="7">
    <source>
        <dbReference type="RuleBase" id="RU000562"/>
    </source>
</evidence>
<dbReference type="InterPro" id="IPR018258">
    <property type="entry name" value="Ribosomal_bL21_CS"/>
</dbReference>
<dbReference type="InterPro" id="IPR036164">
    <property type="entry name" value="bL21-like_sf"/>
</dbReference>
<name>A0A2H0VHG4_9BACT</name>
<dbReference type="PANTHER" id="PTHR21349:SF0">
    <property type="entry name" value="LARGE RIBOSOMAL SUBUNIT PROTEIN BL21M"/>
    <property type="match status" value="1"/>
</dbReference>
<evidence type="ECO:0000256" key="5">
    <source>
        <dbReference type="ARBA" id="ARBA00023274"/>
    </source>
</evidence>
<protein>
    <recommendedName>
        <fullName evidence="6">Large ribosomal subunit protein bL21</fullName>
    </recommendedName>
</protein>
<dbReference type="GO" id="GO:0006412">
    <property type="term" value="P:translation"/>
    <property type="evidence" value="ECO:0007669"/>
    <property type="project" value="UniProtKB-UniRule"/>
</dbReference>
<dbReference type="Proteomes" id="UP000230776">
    <property type="component" value="Unassembled WGS sequence"/>
</dbReference>
<organism evidence="8 9">
    <name type="scientific">Candidatus Colwellbacteria bacterium CG10_big_fil_rev_8_21_14_0_10_41_28</name>
    <dbReference type="NCBI Taxonomy" id="1974539"/>
    <lineage>
        <taxon>Bacteria</taxon>
        <taxon>Candidatus Colwelliibacteriota</taxon>
    </lineage>
</organism>
<keyword evidence="3 6" id="KW-0694">RNA-binding</keyword>
<dbReference type="NCBIfam" id="TIGR00061">
    <property type="entry name" value="L21"/>
    <property type="match status" value="1"/>
</dbReference>
<dbReference type="SUPFAM" id="SSF141091">
    <property type="entry name" value="L21p-like"/>
    <property type="match status" value="1"/>
</dbReference>
<evidence type="ECO:0000256" key="3">
    <source>
        <dbReference type="ARBA" id="ARBA00022884"/>
    </source>
</evidence>
<evidence type="ECO:0000313" key="8">
    <source>
        <dbReference type="EMBL" id="PIR98528.1"/>
    </source>
</evidence>
<sequence>MYAVIEAGGKQYRVSEGEKVRIEKVEAEEGKAFVFDKVLLLGEGESVKVGTPYVSGAKVEGEVLRQARNRKIIIFKYKPKKRQRTKGGHRQPFTEIKITKISG</sequence>
<comment type="caution">
    <text evidence="8">The sequence shown here is derived from an EMBL/GenBank/DDBJ whole genome shotgun (WGS) entry which is preliminary data.</text>
</comment>
<dbReference type="InterPro" id="IPR028909">
    <property type="entry name" value="bL21-like"/>
</dbReference>
<dbReference type="AlphaFoldDB" id="A0A2H0VHG4"/>